<dbReference type="SUPFAM" id="SSF48179">
    <property type="entry name" value="6-phosphogluconate dehydrogenase C-terminal domain-like"/>
    <property type="match status" value="1"/>
</dbReference>
<evidence type="ECO:0000256" key="3">
    <source>
        <dbReference type="PIRSR" id="PIRSR000103-1"/>
    </source>
</evidence>
<dbReference type="GO" id="GO:0016491">
    <property type="term" value="F:oxidoreductase activity"/>
    <property type="evidence" value="ECO:0007669"/>
    <property type="project" value="UniProtKB-KW"/>
</dbReference>
<reference evidence="7" key="1">
    <citation type="submission" date="2019-01" db="EMBL/GenBank/DDBJ databases">
        <title>Sphingorhabdus lacus sp.nov., isolated from an oligotrophic freshwater lake.</title>
        <authorList>
            <person name="Park M."/>
        </authorList>
    </citation>
    <scope>NUCLEOTIDE SEQUENCE [LARGE SCALE GENOMIC DNA]</scope>
    <source>
        <strain evidence="7">IMCC1753</strain>
    </source>
</reference>
<dbReference type="SUPFAM" id="SSF51735">
    <property type="entry name" value="NAD(P)-binding Rossmann-fold domains"/>
    <property type="match status" value="1"/>
</dbReference>
<dbReference type="OrthoDB" id="9812907at2"/>
<organism evidence="6 7">
    <name type="scientific">Sphingorhabdus lacus</name>
    <dbReference type="NCBI Taxonomy" id="392610"/>
    <lineage>
        <taxon>Bacteria</taxon>
        <taxon>Pseudomonadati</taxon>
        <taxon>Pseudomonadota</taxon>
        <taxon>Alphaproteobacteria</taxon>
        <taxon>Sphingomonadales</taxon>
        <taxon>Sphingomonadaceae</taxon>
        <taxon>Sphingorhabdus</taxon>
    </lineage>
</organism>
<dbReference type="Proteomes" id="UP000428803">
    <property type="component" value="Chromosome"/>
</dbReference>
<dbReference type="PANTHER" id="PTHR43060:SF15">
    <property type="entry name" value="3-HYDROXYISOBUTYRATE DEHYDROGENASE-LIKE 1, MITOCHONDRIAL-RELATED"/>
    <property type="match status" value="1"/>
</dbReference>
<dbReference type="AlphaFoldDB" id="A0A6I6LAH6"/>
<dbReference type="Pfam" id="PF03446">
    <property type="entry name" value="NAD_binding_2"/>
    <property type="match status" value="1"/>
</dbReference>
<dbReference type="KEGG" id="slaa:EUU25_00580"/>
<feature type="domain" description="6-phosphogluconate dehydrogenase NADP-binding" evidence="4">
    <location>
        <begin position="7"/>
        <end position="164"/>
    </location>
</feature>
<gene>
    <name evidence="6" type="ORF">EUU25_00580</name>
</gene>
<evidence type="ECO:0000259" key="4">
    <source>
        <dbReference type="Pfam" id="PF03446"/>
    </source>
</evidence>
<evidence type="ECO:0000256" key="1">
    <source>
        <dbReference type="ARBA" id="ARBA00023002"/>
    </source>
</evidence>
<dbReference type="EMBL" id="CP035733">
    <property type="protein sequence ID" value="QGY79243.1"/>
    <property type="molecule type" value="Genomic_DNA"/>
</dbReference>
<dbReference type="InterPro" id="IPR008927">
    <property type="entry name" value="6-PGluconate_DH-like_C_sf"/>
</dbReference>
<accession>A0A6I6LAH6</accession>
<keyword evidence="7" id="KW-1185">Reference proteome</keyword>
<dbReference type="GO" id="GO:0051287">
    <property type="term" value="F:NAD binding"/>
    <property type="evidence" value="ECO:0007669"/>
    <property type="project" value="InterPro"/>
</dbReference>
<protein>
    <submittedName>
        <fullName evidence="6">NAD(P)-dependent oxidoreductase</fullName>
    </submittedName>
</protein>
<dbReference type="InterPro" id="IPR006115">
    <property type="entry name" value="6PGDH_NADP-bd"/>
</dbReference>
<keyword evidence="2" id="KW-0520">NAD</keyword>
<dbReference type="Gene3D" id="1.10.1040.10">
    <property type="entry name" value="N-(1-d-carboxylethyl)-l-norvaline Dehydrogenase, domain 2"/>
    <property type="match status" value="1"/>
</dbReference>
<name>A0A6I6LAH6_9SPHN</name>
<feature type="active site" evidence="3">
    <location>
        <position position="173"/>
    </location>
</feature>
<dbReference type="PIRSF" id="PIRSF000103">
    <property type="entry name" value="HIBADH"/>
    <property type="match status" value="1"/>
</dbReference>
<feature type="domain" description="3-hydroxyisobutyrate dehydrogenase-like NAD-binding" evidence="5">
    <location>
        <begin position="167"/>
        <end position="287"/>
    </location>
</feature>
<evidence type="ECO:0000256" key="2">
    <source>
        <dbReference type="ARBA" id="ARBA00023027"/>
    </source>
</evidence>
<sequence>MSSAMEKIAFIGIGNMGWPMAACLVRQGYDVKVFDAVPGRADAFVQEVGGAAAHTPADISAGVDVIITMLPTSLHVEQALTATTENISAGSLVIEMSSGLPSVTRTLAEALALRGVAMIDAPVSGGVERARSGTLAILAGGDLAALERARPVLEAMGSSIHRIGEVGAGQAMKALNNLVSAGGFLIGIEALIIGKSFGLDPELMVDALNSSTGMNNSTKNKFKQYVLSGKFDSGFGLDLMVKDLAIALDVGAAGGTATPFSALCLELARSTAGLLGPGRDHTEFARLPERLSGVQLHAEPNET</sequence>
<dbReference type="Gene3D" id="3.40.50.720">
    <property type="entry name" value="NAD(P)-binding Rossmann-like Domain"/>
    <property type="match status" value="1"/>
</dbReference>
<proteinExistence type="predicted"/>
<dbReference type="GO" id="GO:0050661">
    <property type="term" value="F:NADP binding"/>
    <property type="evidence" value="ECO:0007669"/>
    <property type="project" value="InterPro"/>
</dbReference>
<dbReference type="InterPro" id="IPR015815">
    <property type="entry name" value="HIBADH-related"/>
</dbReference>
<evidence type="ECO:0000313" key="7">
    <source>
        <dbReference type="Proteomes" id="UP000428803"/>
    </source>
</evidence>
<dbReference type="Pfam" id="PF14833">
    <property type="entry name" value="NAD_binding_11"/>
    <property type="match status" value="1"/>
</dbReference>
<evidence type="ECO:0000259" key="5">
    <source>
        <dbReference type="Pfam" id="PF14833"/>
    </source>
</evidence>
<dbReference type="InterPro" id="IPR036291">
    <property type="entry name" value="NAD(P)-bd_dom_sf"/>
</dbReference>
<dbReference type="PANTHER" id="PTHR43060">
    <property type="entry name" value="3-HYDROXYISOBUTYRATE DEHYDROGENASE-LIKE 1, MITOCHONDRIAL-RELATED"/>
    <property type="match status" value="1"/>
</dbReference>
<dbReference type="InterPro" id="IPR029154">
    <property type="entry name" value="HIBADH-like_NADP-bd"/>
</dbReference>
<evidence type="ECO:0000313" key="6">
    <source>
        <dbReference type="EMBL" id="QGY79243.1"/>
    </source>
</evidence>
<dbReference type="InterPro" id="IPR013328">
    <property type="entry name" value="6PGD_dom2"/>
</dbReference>
<keyword evidence="1" id="KW-0560">Oxidoreductase</keyword>